<proteinExistence type="predicted"/>
<dbReference type="Pfam" id="PF00072">
    <property type="entry name" value="Response_reg"/>
    <property type="match status" value="2"/>
</dbReference>
<dbReference type="SMART" id="SM00448">
    <property type="entry name" value="REC"/>
    <property type="match status" value="2"/>
</dbReference>
<dbReference type="EMBL" id="NPDY01000006">
    <property type="protein sequence ID" value="PJZ69906.1"/>
    <property type="molecule type" value="Genomic_DNA"/>
</dbReference>
<dbReference type="Gene3D" id="3.40.50.2300">
    <property type="match status" value="2"/>
</dbReference>
<sequence>MVFRELYRKLLQSISTMSFPSKFRILIVDPGKVTRRIISDEFASEEYEVKEAINILHASELASKEFFNLITVGVYLEEGTGFDFCKKVRHEILDGKPYKSRNASILVVTSDYSNENRKKATEAGADGFIEKSADLTIFRSVIASILKDAYIEKPNLEVVDKPVTKKRKILNQKINKKILIVDDSEMNLVILKRLLEIRGGKVDTATSGEDALSILSRDFQDYFAILTDLYMPGISGLVLCETIKSIYGENSLVFAITSAAAKEDLKEQKIPDWIELLMKPYVTDHIVEFLNEKISE</sequence>
<feature type="domain" description="Response regulatory" evidence="3">
    <location>
        <begin position="177"/>
        <end position="294"/>
    </location>
</feature>
<evidence type="ECO:0000256" key="1">
    <source>
        <dbReference type="ARBA" id="ARBA00022553"/>
    </source>
</evidence>
<dbReference type="GO" id="GO:0000160">
    <property type="term" value="P:phosphorelay signal transduction system"/>
    <property type="evidence" value="ECO:0007669"/>
    <property type="project" value="InterPro"/>
</dbReference>
<dbReference type="EMBL" id="NPDZ01000008">
    <property type="protein sequence ID" value="PJZ72686.1"/>
    <property type="molecule type" value="Genomic_DNA"/>
</dbReference>
<keyword evidence="6" id="KW-1185">Reference proteome</keyword>
<dbReference type="PANTHER" id="PTHR44591">
    <property type="entry name" value="STRESS RESPONSE REGULATOR PROTEIN 1"/>
    <property type="match status" value="1"/>
</dbReference>
<dbReference type="Proteomes" id="UP000231962">
    <property type="component" value="Unassembled WGS sequence"/>
</dbReference>
<evidence type="ECO:0000313" key="4">
    <source>
        <dbReference type="EMBL" id="PJZ69906.1"/>
    </source>
</evidence>
<dbReference type="RefSeq" id="WP_100713574.1">
    <property type="nucleotide sequence ID" value="NZ_NPDY01000006.1"/>
</dbReference>
<dbReference type="AlphaFoldDB" id="A0A2M9ZKT9"/>
<dbReference type="SUPFAM" id="SSF52172">
    <property type="entry name" value="CheY-like"/>
    <property type="match status" value="2"/>
</dbReference>
<dbReference type="CDD" id="cd17546">
    <property type="entry name" value="REC_hyHK_CKI1_RcsC-like"/>
    <property type="match status" value="1"/>
</dbReference>
<evidence type="ECO:0000313" key="5">
    <source>
        <dbReference type="EMBL" id="PJZ72686.1"/>
    </source>
</evidence>
<organism evidence="5 7">
    <name type="scientific">Leptospira perolatii</name>
    <dbReference type="NCBI Taxonomy" id="2023191"/>
    <lineage>
        <taxon>Bacteria</taxon>
        <taxon>Pseudomonadati</taxon>
        <taxon>Spirochaetota</taxon>
        <taxon>Spirochaetia</taxon>
        <taxon>Leptospirales</taxon>
        <taxon>Leptospiraceae</taxon>
        <taxon>Leptospira</taxon>
    </lineage>
</organism>
<keyword evidence="1 2" id="KW-0597">Phosphoprotein</keyword>
<dbReference type="PROSITE" id="PS50110">
    <property type="entry name" value="RESPONSE_REGULATORY"/>
    <property type="match status" value="2"/>
</dbReference>
<evidence type="ECO:0000256" key="2">
    <source>
        <dbReference type="PROSITE-ProRule" id="PRU00169"/>
    </source>
</evidence>
<dbReference type="InterPro" id="IPR050595">
    <property type="entry name" value="Bact_response_regulator"/>
</dbReference>
<dbReference type="Proteomes" id="UP000231990">
    <property type="component" value="Unassembled WGS sequence"/>
</dbReference>
<comment type="caution">
    <text evidence="2">Lacks conserved residue(s) required for the propagation of feature annotation.</text>
</comment>
<evidence type="ECO:0000313" key="6">
    <source>
        <dbReference type="Proteomes" id="UP000231962"/>
    </source>
</evidence>
<comment type="caution">
    <text evidence="5">The sequence shown here is derived from an EMBL/GenBank/DDBJ whole genome shotgun (WGS) entry which is preliminary data.</text>
</comment>
<protein>
    <recommendedName>
        <fullName evidence="3">Response regulatory domain-containing protein</fullName>
    </recommendedName>
</protein>
<dbReference type="InterPro" id="IPR001789">
    <property type="entry name" value="Sig_transdc_resp-reg_receiver"/>
</dbReference>
<dbReference type="InterPro" id="IPR011006">
    <property type="entry name" value="CheY-like_superfamily"/>
</dbReference>
<evidence type="ECO:0000259" key="3">
    <source>
        <dbReference type="PROSITE" id="PS50110"/>
    </source>
</evidence>
<gene>
    <name evidence="4" type="ORF">CH360_08335</name>
    <name evidence="5" type="ORF">CH373_13350</name>
</gene>
<dbReference type="PANTHER" id="PTHR44591:SF3">
    <property type="entry name" value="RESPONSE REGULATORY DOMAIN-CONTAINING PROTEIN"/>
    <property type="match status" value="1"/>
</dbReference>
<dbReference type="CDD" id="cd00156">
    <property type="entry name" value="REC"/>
    <property type="match status" value="1"/>
</dbReference>
<dbReference type="OrthoDB" id="9800897at2"/>
<name>A0A2M9ZKT9_9LEPT</name>
<reference evidence="6 7" key="1">
    <citation type="submission" date="2017-07" db="EMBL/GenBank/DDBJ databases">
        <title>Leptospira spp. isolated from tropical soils.</title>
        <authorList>
            <person name="Thibeaux R."/>
            <person name="Iraola G."/>
            <person name="Ferres I."/>
            <person name="Bierque E."/>
            <person name="Girault D."/>
            <person name="Soupe-Gilbert M.-E."/>
            <person name="Picardeau M."/>
            <person name="Goarant C."/>
        </authorList>
    </citation>
    <scope>NUCLEOTIDE SEQUENCE [LARGE SCALE GENOMIC DNA]</scope>
    <source>
        <strain evidence="5 7">FH1-B-B1</strain>
        <strain evidence="4 6">FH1-B-C1</strain>
    </source>
</reference>
<evidence type="ECO:0000313" key="7">
    <source>
        <dbReference type="Proteomes" id="UP000231990"/>
    </source>
</evidence>
<feature type="domain" description="Response regulatory" evidence="3">
    <location>
        <begin position="24"/>
        <end position="146"/>
    </location>
</feature>
<accession>A0A2M9ZKT9</accession>
<feature type="modified residue" description="4-aspartylphosphate" evidence="2">
    <location>
        <position position="228"/>
    </location>
</feature>